<keyword evidence="2" id="KW-1133">Transmembrane helix</keyword>
<dbReference type="AlphaFoldDB" id="A0A1G2SZI7"/>
<feature type="coiled-coil region" evidence="1">
    <location>
        <begin position="41"/>
        <end position="68"/>
    </location>
</feature>
<dbReference type="EMBL" id="MHVH01000005">
    <property type="protein sequence ID" value="OHA90460.1"/>
    <property type="molecule type" value="Genomic_DNA"/>
</dbReference>
<proteinExistence type="predicted"/>
<evidence type="ECO:0008006" key="5">
    <source>
        <dbReference type="Google" id="ProtNLM"/>
    </source>
</evidence>
<dbReference type="Proteomes" id="UP000178107">
    <property type="component" value="Unassembled WGS sequence"/>
</dbReference>
<keyword evidence="1" id="KW-0175">Coiled coil</keyword>
<accession>A0A1G2SZI7</accession>
<comment type="caution">
    <text evidence="3">The sequence shown here is derived from an EMBL/GenBank/DDBJ whole genome shotgun (WGS) entry which is preliminary data.</text>
</comment>
<feature type="transmembrane region" description="Helical" evidence="2">
    <location>
        <begin position="12"/>
        <end position="31"/>
    </location>
</feature>
<name>A0A1G2SZI7_9BACT</name>
<organism evidence="3 4">
    <name type="scientific">Candidatus Zambryskibacteria bacterium RIFCSPHIGHO2_01_FULL_46_25</name>
    <dbReference type="NCBI Taxonomy" id="1802738"/>
    <lineage>
        <taxon>Bacteria</taxon>
        <taxon>Candidatus Zambryskiibacteriota</taxon>
    </lineage>
</organism>
<evidence type="ECO:0000313" key="4">
    <source>
        <dbReference type="Proteomes" id="UP000178107"/>
    </source>
</evidence>
<gene>
    <name evidence="3" type="ORF">A2838_02645</name>
</gene>
<protein>
    <recommendedName>
        <fullName evidence="5">Septum formation initiator</fullName>
    </recommendedName>
</protein>
<evidence type="ECO:0000256" key="2">
    <source>
        <dbReference type="SAM" id="Phobius"/>
    </source>
</evidence>
<reference evidence="3 4" key="1">
    <citation type="journal article" date="2016" name="Nat. Commun.">
        <title>Thousands of microbial genomes shed light on interconnected biogeochemical processes in an aquifer system.</title>
        <authorList>
            <person name="Anantharaman K."/>
            <person name="Brown C.T."/>
            <person name="Hug L.A."/>
            <person name="Sharon I."/>
            <person name="Castelle C.J."/>
            <person name="Probst A.J."/>
            <person name="Thomas B.C."/>
            <person name="Singh A."/>
            <person name="Wilkins M.J."/>
            <person name="Karaoz U."/>
            <person name="Brodie E.L."/>
            <person name="Williams K.H."/>
            <person name="Hubbard S.S."/>
            <person name="Banfield J.F."/>
        </authorList>
    </citation>
    <scope>NUCLEOTIDE SEQUENCE [LARGE SCALE GENOMIC DNA]</scope>
</reference>
<dbReference type="InterPro" id="IPR007060">
    <property type="entry name" value="FtsL/DivIC"/>
</dbReference>
<evidence type="ECO:0000313" key="3">
    <source>
        <dbReference type="EMBL" id="OHA90460.1"/>
    </source>
</evidence>
<evidence type="ECO:0000256" key="1">
    <source>
        <dbReference type="SAM" id="Coils"/>
    </source>
</evidence>
<dbReference type="Pfam" id="PF04977">
    <property type="entry name" value="DivIC"/>
    <property type="match status" value="1"/>
</dbReference>
<keyword evidence="2" id="KW-0472">Membrane</keyword>
<sequence>MKELRRKQRMKELLYSWPALILMVVLVFFLIKGSAEVMVKERESAKRVENLEKETEALSAREAELRDGIARLQTEEGIVEEIREKFSVAREGEYVAIIVDEKANASSTESTEGSWYKKIMGAIMSLYE</sequence>
<keyword evidence="2" id="KW-0812">Transmembrane</keyword>